<name>A0A7W8GB30_9SPIR</name>
<dbReference type="GO" id="GO:0005737">
    <property type="term" value="C:cytoplasm"/>
    <property type="evidence" value="ECO:0007669"/>
    <property type="project" value="TreeGrafter"/>
</dbReference>
<dbReference type="Pfam" id="PF00300">
    <property type="entry name" value="His_Phos_1"/>
    <property type="match status" value="1"/>
</dbReference>
<accession>A0A7W8GB30</accession>
<evidence type="ECO:0000313" key="2">
    <source>
        <dbReference type="Proteomes" id="UP000518887"/>
    </source>
</evidence>
<dbReference type="GO" id="GO:0016791">
    <property type="term" value="F:phosphatase activity"/>
    <property type="evidence" value="ECO:0007669"/>
    <property type="project" value="TreeGrafter"/>
</dbReference>
<dbReference type="GO" id="GO:0004619">
    <property type="term" value="F:phosphoglycerate mutase activity"/>
    <property type="evidence" value="ECO:0007669"/>
    <property type="project" value="UniProtKB-EC"/>
</dbReference>
<dbReference type="SUPFAM" id="SSF53254">
    <property type="entry name" value="Phosphoglycerate mutase-like"/>
    <property type="match status" value="1"/>
</dbReference>
<dbReference type="EC" id="5.4.2.12" evidence="1"/>
<protein>
    <submittedName>
        <fullName evidence="1">Putative phosphoglycerate mutase</fullName>
        <ecNumber evidence="1">5.4.2.12</ecNumber>
    </submittedName>
</protein>
<sequence>MRLIFVRHGEPDYENDCLTENGIIQAKSTAQRLKKEKISAIFSSPMGRARETASYTAKEQGIDDIQILDFMHEINWGDAKSPSEKERKLPYEGHPWTLSVELLAEHPEYAENGKWQSHPYFRDNICMEYYNKISTGFDSFLEKFGLIRKNGLYFCEKACEDTIALFAHGGSGGIMFSHLLNLPLPVAFTTLPYGVCSVSIINFEGEEGKTTIPRLELFNDMNHIDSFKLEKLHFEK</sequence>
<dbReference type="PANTHER" id="PTHR48100">
    <property type="entry name" value="BROAD-SPECIFICITY PHOSPHATASE YOR283W-RELATED"/>
    <property type="match status" value="1"/>
</dbReference>
<gene>
    <name evidence="1" type="ORF">HNP76_002556</name>
</gene>
<dbReference type="InterPro" id="IPR050275">
    <property type="entry name" value="PGM_Phosphatase"/>
</dbReference>
<dbReference type="PANTHER" id="PTHR48100:SF1">
    <property type="entry name" value="HISTIDINE PHOSPHATASE FAMILY PROTEIN-RELATED"/>
    <property type="match status" value="1"/>
</dbReference>
<reference evidence="1 2" key="1">
    <citation type="submission" date="2020-08" db="EMBL/GenBank/DDBJ databases">
        <title>Genomic Encyclopedia of Type Strains, Phase IV (KMG-IV): sequencing the most valuable type-strain genomes for metagenomic binning, comparative biology and taxonomic classification.</title>
        <authorList>
            <person name="Goeker M."/>
        </authorList>
    </citation>
    <scope>NUCLEOTIDE SEQUENCE [LARGE SCALE GENOMIC DNA]</scope>
    <source>
        <strain evidence="1 2">DSM 103462</strain>
    </source>
</reference>
<evidence type="ECO:0000313" key="1">
    <source>
        <dbReference type="EMBL" id="MBB5227160.1"/>
    </source>
</evidence>
<dbReference type="Proteomes" id="UP000518887">
    <property type="component" value="Unassembled WGS sequence"/>
</dbReference>
<dbReference type="AlphaFoldDB" id="A0A7W8GB30"/>
<organism evidence="1 2">
    <name type="scientific">Treponema ruminis</name>
    <dbReference type="NCBI Taxonomy" id="744515"/>
    <lineage>
        <taxon>Bacteria</taxon>
        <taxon>Pseudomonadati</taxon>
        <taxon>Spirochaetota</taxon>
        <taxon>Spirochaetia</taxon>
        <taxon>Spirochaetales</taxon>
        <taxon>Treponemataceae</taxon>
        <taxon>Treponema</taxon>
    </lineage>
</organism>
<dbReference type="InterPro" id="IPR029033">
    <property type="entry name" value="His_PPase_superfam"/>
</dbReference>
<proteinExistence type="predicted"/>
<keyword evidence="2" id="KW-1185">Reference proteome</keyword>
<dbReference type="RefSeq" id="WP_184661115.1">
    <property type="nucleotide sequence ID" value="NZ_JACHFQ010000008.1"/>
</dbReference>
<dbReference type="Gene3D" id="3.40.50.1240">
    <property type="entry name" value="Phosphoglycerate mutase-like"/>
    <property type="match status" value="1"/>
</dbReference>
<dbReference type="InterPro" id="IPR013078">
    <property type="entry name" value="His_Pase_superF_clade-1"/>
</dbReference>
<dbReference type="EMBL" id="JACHFQ010000008">
    <property type="protein sequence ID" value="MBB5227160.1"/>
    <property type="molecule type" value="Genomic_DNA"/>
</dbReference>
<keyword evidence="1" id="KW-0413">Isomerase</keyword>
<dbReference type="CDD" id="cd07067">
    <property type="entry name" value="HP_PGM_like"/>
    <property type="match status" value="1"/>
</dbReference>
<dbReference type="SMART" id="SM00855">
    <property type="entry name" value="PGAM"/>
    <property type="match status" value="1"/>
</dbReference>
<comment type="caution">
    <text evidence="1">The sequence shown here is derived from an EMBL/GenBank/DDBJ whole genome shotgun (WGS) entry which is preliminary data.</text>
</comment>